<accession>A0A409VBF3</accession>
<dbReference type="InParanoid" id="A0A409VBF3"/>
<evidence type="ECO:0000313" key="2">
    <source>
        <dbReference type="Proteomes" id="UP000284706"/>
    </source>
</evidence>
<dbReference type="EMBL" id="NHYE01005668">
    <property type="protein sequence ID" value="PPQ64311.1"/>
    <property type="molecule type" value="Genomic_DNA"/>
</dbReference>
<dbReference type="InterPro" id="IPR032675">
    <property type="entry name" value="LRR_dom_sf"/>
</dbReference>
<evidence type="ECO:0000313" key="1">
    <source>
        <dbReference type="EMBL" id="PPQ64311.1"/>
    </source>
</evidence>
<keyword evidence="2" id="KW-1185">Reference proteome</keyword>
<proteinExistence type="predicted"/>
<dbReference type="OrthoDB" id="2595178at2759"/>
<organism evidence="1 2">
    <name type="scientific">Gymnopilus dilepis</name>
    <dbReference type="NCBI Taxonomy" id="231916"/>
    <lineage>
        <taxon>Eukaryota</taxon>
        <taxon>Fungi</taxon>
        <taxon>Dikarya</taxon>
        <taxon>Basidiomycota</taxon>
        <taxon>Agaricomycotina</taxon>
        <taxon>Agaricomycetes</taxon>
        <taxon>Agaricomycetidae</taxon>
        <taxon>Agaricales</taxon>
        <taxon>Agaricineae</taxon>
        <taxon>Hymenogastraceae</taxon>
        <taxon>Gymnopilus</taxon>
    </lineage>
</organism>
<dbReference type="Proteomes" id="UP000284706">
    <property type="component" value="Unassembled WGS sequence"/>
</dbReference>
<dbReference type="AlphaFoldDB" id="A0A409VBF3"/>
<name>A0A409VBF3_9AGAR</name>
<reference evidence="1 2" key="1">
    <citation type="journal article" date="2018" name="Evol. Lett.">
        <title>Horizontal gene cluster transfer increased hallucinogenic mushroom diversity.</title>
        <authorList>
            <person name="Reynolds H.T."/>
            <person name="Vijayakumar V."/>
            <person name="Gluck-Thaler E."/>
            <person name="Korotkin H.B."/>
            <person name="Matheny P.B."/>
            <person name="Slot J.C."/>
        </authorList>
    </citation>
    <scope>NUCLEOTIDE SEQUENCE [LARGE SCALE GENOMIC DNA]</scope>
    <source>
        <strain evidence="1 2">SRW20</strain>
    </source>
</reference>
<sequence>MSSTETTILLRPRPYELCSGTLLLLPLLPKPKPIIPLPFDIWTEVLTFAFSEPTAHKRVGTRAWAWSLLTISKAFSASISSFEIALPLLYASIRISKIGKLEAFYERLHVADQKWDSIRRIPYSSPGRWVQALDVRDLAFEGQAQALLLDSLLTQIFPLVPFLSSLSVNPSFVLSRRVLSALSQREGSVNLRSLTGLSYVPPPSMLPDEDPFVNLLRCCPNLEVLGIIDQGLDPTELQLDAADVELPSLATFRPLSLPNLRILSLLSMHSSPLMLALLRSPLPGITKLTVTPYNDIPYPASLVSELIATHGPALSSLMLLTLKSWPTRLRPSPPGLLDLAPHLNHLSLESPLPSLSLNQKHGLKILSIPRPTPNFWMTLERLLPLLPDLTFIRARDVHWLKKGISSVAQEAGIQGEMRLWKRRLERRGIRLLDANWHEHE</sequence>
<dbReference type="STRING" id="231916.A0A409VBF3"/>
<evidence type="ECO:0008006" key="3">
    <source>
        <dbReference type="Google" id="ProtNLM"/>
    </source>
</evidence>
<protein>
    <recommendedName>
        <fullName evidence="3">F-box domain-containing protein</fullName>
    </recommendedName>
</protein>
<dbReference type="Gene3D" id="3.80.10.10">
    <property type="entry name" value="Ribonuclease Inhibitor"/>
    <property type="match status" value="1"/>
</dbReference>
<comment type="caution">
    <text evidence="1">The sequence shown here is derived from an EMBL/GenBank/DDBJ whole genome shotgun (WGS) entry which is preliminary data.</text>
</comment>
<gene>
    <name evidence="1" type="ORF">CVT26_002194</name>
</gene>